<dbReference type="GO" id="GO:0005576">
    <property type="term" value="C:extracellular region"/>
    <property type="evidence" value="ECO:0007669"/>
    <property type="project" value="TreeGrafter"/>
</dbReference>
<protein>
    <recommendedName>
        <fullName evidence="8">GH18 domain-containing protein</fullName>
    </recommendedName>
</protein>
<feature type="chain" id="PRO_5041250042" description="GH18 domain-containing protein" evidence="7">
    <location>
        <begin position="23"/>
        <end position="365"/>
    </location>
</feature>
<evidence type="ECO:0000256" key="4">
    <source>
        <dbReference type="ARBA" id="ARBA00023295"/>
    </source>
</evidence>
<evidence type="ECO:0000313" key="9">
    <source>
        <dbReference type="EMBL" id="KAJ3656733.1"/>
    </source>
</evidence>
<evidence type="ECO:0000256" key="2">
    <source>
        <dbReference type="ARBA" id="ARBA00022801"/>
    </source>
</evidence>
<evidence type="ECO:0000256" key="6">
    <source>
        <dbReference type="RuleBase" id="RU004453"/>
    </source>
</evidence>
<dbReference type="EMBL" id="JALNTZ010000004">
    <property type="protein sequence ID" value="KAJ3656733.1"/>
    <property type="molecule type" value="Genomic_DNA"/>
</dbReference>
<proteinExistence type="inferred from homology"/>
<dbReference type="PROSITE" id="PS01095">
    <property type="entry name" value="GH18_1"/>
    <property type="match status" value="1"/>
</dbReference>
<comment type="caution">
    <text evidence="9">The sequence shown here is derived from an EMBL/GenBank/DDBJ whole genome shotgun (WGS) entry which is preliminary data.</text>
</comment>
<dbReference type="GO" id="GO:0004568">
    <property type="term" value="F:chitinase activity"/>
    <property type="evidence" value="ECO:0007669"/>
    <property type="project" value="TreeGrafter"/>
</dbReference>
<dbReference type="Proteomes" id="UP001168821">
    <property type="component" value="Unassembled WGS sequence"/>
</dbReference>
<dbReference type="SMART" id="SM00636">
    <property type="entry name" value="Glyco_18"/>
    <property type="match status" value="1"/>
</dbReference>
<dbReference type="SUPFAM" id="SSF54556">
    <property type="entry name" value="Chitinase insertion domain"/>
    <property type="match status" value="1"/>
</dbReference>
<dbReference type="InterPro" id="IPR017853">
    <property type="entry name" value="GH"/>
</dbReference>
<sequence>MNFKDFFSLLFSICILLQSCSAATDKVFCYYESWDEAIMSPEDIDVNICTHINYSFMGINEDGSLRLDGSDDILNRLSALKSKNSNLKLILSVGGWAEGSTPFSNVAADATKKATMAESTLWYLQIYNFDGVDIDWEYPGERGGTPADQENFIDMLWVLRNKFNDNGGYLITTAVSSDPDAGAYNVAAISDVVDYINVMTYDLHSAANGKTGQNSPLYASSTDSDWEQSHANCDAAINNWFNRGAAPEKTVLGLGFYGHGFTLADPNNHGVGAPVVGEGQGGSYAQICALVDGWTEVWDDEQENPYKYSDDQWIGFDNPRSIGLKVQYAKSRNLGGVMMWAVDQDDKNGVCGTQNALLQAIKDNL</sequence>
<dbReference type="PROSITE" id="PS51257">
    <property type="entry name" value="PROKAR_LIPOPROTEIN"/>
    <property type="match status" value="1"/>
</dbReference>
<dbReference type="InterPro" id="IPR001579">
    <property type="entry name" value="Glyco_hydro_18_chit_AS"/>
</dbReference>
<evidence type="ECO:0000259" key="8">
    <source>
        <dbReference type="PROSITE" id="PS51910"/>
    </source>
</evidence>
<evidence type="ECO:0000256" key="1">
    <source>
        <dbReference type="ARBA" id="ARBA00022729"/>
    </source>
</evidence>
<dbReference type="InterPro" id="IPR050314">
    <property type="entry name" value="Glycosyl_Hydrlase_18"/>
</dbReference>
<accession>A0AA38IKE8</accession>
<name>A0AA38IKE8_9CUCU</name>
<keyword evidence="4 5" id="KW-0326">Glycosidase</keyword>
<dbReference type="PANTHER" id="PTHR11177:SF360">
    <property type="entry name" value="CHITINASE 4-RELATED"/>
    <property type="match status" value="1"/>
</dbReference>
<comment type="similarity">
    <text evidence="6">Belongs to the glycosyl hydrolase 18 family.</text>
</comment>
<gene>
    <name evidence="9" type="ORF">Zmor_015783</name>
</gene>
<evidence type="ECO:0000256" key="5">
    <source>
        <dbReference type="RuleBase" id="RU000489"/>
    </source>
</evidence>
<dbReference type="AlphaFoldDB" id="A0AA38IKE8"/>
<evidence type="ECO:0000313" key="10">
    <source>
        <dbReference type="Proteomes" id="UP001168821"/>
    </source>
</evidence>
<feature type="signal peptide" evidence="7">
    <location>
        <begin position="1"/>
        <end position="22"/>
    </location>
</feature>
<dbReference type="PANTHER" id="PTHR11177">
    <property type="entry name" value="CHITINASE"/>
    <property type="match status" value="1"/>
</dbReference>
<evidence type="ECO:0000256" key="3">
    <source>
        <dbReference type="ARBA" id="ARBA00023180"/>
    </source>
</evidence>
<keyword evidence="3" id="KW-0325">Glycoprotein</keyword>
<dbReference type="InterPro" id="IPR011583">
    <property type="entry name" value="Chitinase_II/V-like_cat"/>
</dbReference>
<dbReference type="InterPro" id="IPR029070">
    <property type="entry name" value="Chitinase_insertion_sf"/>
</dbReference>
<reference evidence="9" key="1">
    <citation type="journal article" date="2023" name="G3 (Bethesda)">
        <title>Whole genome assemblies of Zophobas morio and Tenebrio molitor.</title>
        <authorList>
            <person name="Kaur S."/>
            <person name="Stinson S.A."/>
            <person name="diCenzo G.C."/>
        </authorList>
    </citation>
    <scope>NUCLEOTIDE SEQUENCE</scope>
    <source>
        <strain evidence="9">QUZm001</strain>
    </source>
</reference>
<keyword evidence="10" id="KW-1185">Reference proteome</keyword>
<dbReference type="FunFam" id="3.10.50.10:FF:000003">
    <property type="entry name" value="Class V chitinase CHIT5b"/>
    <property type="match status" value="1"/>
</dbReference>
<dbReference type="GO" id="GO:0005975">
    <property type="term" value="P:carbohydrate metabolic process"/>
    <property type="evidence" value="ECO:0007669"/>
    <property type="project" value="InterPro"/>
</dbReference>
<dbReference type="PROSITE" id="PS51910">
    <property type="entry name" value="GH18_2"/>
    <property type="match status" value="1"/>
</dbReference>
<dbReference type="Pfam" id="PF00704">
    <property type="entry name" value="Glyco_hydro_18"/>
    <property type="match status" value="1"/>
</dbReference>
<keyword evidence="1 7" id="KW-0732">Signal</keyword>
<evidence type="ECO:0000256" key="7">
    <source>
        <dbReference type="SAM" id="SignalP"/>
    </source>
</evidence>
<dbReference type="GO" id="GO:0006032">
    <property type="term" value="P:chitin catabolic process"/>
    <property type="evidence" value="ECO:0007669"/>
    <property type="project" value="TreeGrafter"/>
</dbReference>
<dbReference type="Gene3D" id="3.10.50.10">
    <property type="match status" value="1"/>
</dbReference>
<dbReference type="Gene3D" id="3.20.20.80">
    <property type="entry name" value="Glycosidases"/>
    <property type="match status" value="1"/>
</dbReference>
<feature type="domain" description="GH18" evidence="8">
    <location>
        <begin position="25"/>
        <end position="365"/>
    </location>
</feature>
<dbReference type="SUPFAM" id="SSF51445">
    <property type="entry name" value="(Trans)glycosidases"/>
    <property type="match status" value="1"/>
</dbReference>
<organism evidence="9 10">
    <name type="scientific">Zophobas morio</name>
    <dbReference type="NCBI Taxonomy" id="2755281"/>
    <lineage>
        <taxon>Eukaryota</taxon>
        <taxon>Metazoa</taxon>
        <taxon>Ecdysozoa</taxon>
        <taxon>Arthropoda</taxon>
        <taxon>Hexapoda</taxon>
        <taxon>Insecta</taxon>
        <taxon>Pterygota</taxon>
        <taxon>Neoptera</taxon>
        <taxon>Endopterygota</taxon>
        <taxon>Coleoptera</taxon>
        <taxon>Polyphaga</taxon>
        <taxon>Cucujiformia</taxon>
        <taxon>Tenebrionidae</taxon>
        <taxon>Zophobas</taxon>
    </lineage>
</organism>
<keyword evidence="2 5" id="KW-0378">Hydrolase</keyword>
<dbReference type="InterPro" id="IPR001223">
    <property type="entry name" value="Glyco_hydro18_cat"/>
</dbReference>
<dbReference type="GO" id="GO:0008061">
    <property type="term" value="F:chitin binding"/>
    <property type="evidence" value="ECO:0007669"/>
    <property type="project" value="InterPro"/>
</dbReference>